<evidence type="ECO:0000313" key="2">
    <source>
        <dbReference type="EMBL" id="GMF45479.1"/>
    </source>
</evidence>
<reference evidence="2" key="1">
    <citation type="submission" date="2023-04" db="EMBL/GenBank/DDBJ databases">
        <title>Phytophthora fragariaefolia NBRC 109709.</title>
        <authorList>
            <person name="Ichikawa N."/>
            <person name="Sato H."/>
            <person name="Tonouchi N."/>
        </authorList>
    </citation>
    <scope>NUCLEOTIDE SEQUENCE</scope>
    <source>
        <strain evidence="2">NBRC 109709</strain>
    </source>
</reference>
<protein>
    <submittedName>
        <fullName evidence="2">Unnamed protein product</fullName>
    </submittedName>
</protein>
<dbReference type="OrthoDB" id="447931at2759"/>
<proteinExistence type="predicted"/>
<organism evidence="2 3">
    <name type="scientific">Phytophthora fragariaefolia</name>
    <dbReference type="NCBI Taxonomy" id="1490495"/>
    <lineage>
        <taxon>Eukaryota</taxon>
        <taxon>Sar</taxon>
        <taxon>Stramenopiles</taxon>
        <taxon>Oomycota</taxon>
        <taxon>Peronosporomycetes</taxon>
        <taxon>Peronosporales</taxon>
        <taxon>Peronosporaceae</taxon>
        <taxon>Phytophthora</taxon>
    </lineage>
</organism>
<keyword evidence="3" id="KW-1185">Reference proteome</keyword>
<feature type="domain" description="RNA-polymerase II-associated protein 3-like C-terminal" evidence="1">
    <location>
        <begin position="1"/>
        <end position="63"/>
    </location>
</feature>
<dbReference type="EMBL" id="BSXT01001824">
    <property type="protein sequence ID" value="GMF45479.1"/>
    <property type="molecule type" value="Genomic_DNA"/>
</dbReference>
<accession>A0A9W6XRV8</accession>
<evidence type="ECO:0000259" key="1">
    <source>
        <dbReference type="Pfam" id="PF13877"/>
    </source>
</evidence>
<gene>
    <name evidence="2" type="ORF">Pfra01_001630100</name>
</gene>
<dbReference type="Pfam" id="PF13877">
    <property type="entry name" value="RPAP3_C"/>
    <property type="match status" value="1"/>
</dbReference>
<sequence>MFKPDIDSDLMAEIVEVLVASWRQKGTDVNPEEPTRTTFALAMLDALSQTARLALILDFFEAHQSKNVRELFMLMETGDDLSKEDAEVLVNLKQMFRLG</sequence>
<dbReference type="AlphaFoldDB" id="A0A9W6XRV8"/>
<name>A0A9W6XRV8_9STRA</name>
<evidence type="ECO:0000313" key="3">
    <source>
        <dbReference type="Proteomes" id="UP001165121"/>
    </source>
</evidence>
<comment type="caution">
    <text evidence="2">The sequence shown here is derived from an EMBL/GenBank/DDBJ whole genome shotgun (WGS) entry which is preliminary data.</text>
</comment>
<dbReference type="Proteomes" id="UP001165121">
    <property type="component" value="Unassembled WGS sequence"/>
</dbReference>
<dbReference type="InterPro" id="IPR025986">
    <property type="entry name" value="RPAP3-like_C"/>
</dbReference>